<name>A0A493TGV4_ANAPP</name>
<reference evidence="9" key="2">
    <citation type="submission" date="2025-08" db="UniProtKB">
        <authorList>
            <consortium name="Ensembl"/>
        </authorList>
    </citation>
    <scope>IDENTIFICATION</scope>
</reference>
<evidence type="ECO:0000256" key="3">
    <source>
        <dbReference type="ARBA" id="ARBA00022692"/>
    </source>
</evidence>
<dbReference type="Ensembl" id="ENSAPLT00000024532.1">
    <property type="protein sequence ID" value="ENSAPLP00000024923.1"/>
    <property type="gene ID" value="ENSAPLG00000023794.1"/>
</dbReference>
<evidence type="ECO:0000256" key="6">
    <source>
        <dbReference type="ARBA" id="ARBA00049743"/>
    </source>
</evidence>
<keyword evidence="10" id="KW-1185">Reference proteome</keyword>
<dbReference type="Pfam" id="PF04117">
    <property type="entry name" value="Mpv17_PMP22"/>
    <property type="match status" value="1"/>
</dbReference>
<reference evidence="10" key="1">
    <citation type="submission" date="2017-10" db="EMBL/GenBank/DDBJ databases">
        <title>A new Pekin duck reference genome.</title>
        <authorList>
            <person name="Hou Z.-C."/>
            <person name="Zhou Z.-K."/>
            <person name="Zhu F."/>
            <person name="Hou S.-S."/>
        </authorList>
    </citation>
    <scope>NUCLEOTIDE SEQUENCE [LARGE SCALE GENOMIC DNA]</scope>
</reference>
<dbReference type="PANTHER" id="PTHR11266:SF17">
    <property type="entry name" value="PROTEIN MPV17"/>
    <property type="match status" value="1"/>
</dbReference>
<evidence type="ECO:0000256" key="1">
    <source>
        <dbReference type="ARBA" id="ARBA00004141"/>
    </source>
</evidence>
<dbReference type="GO" id="GO:1901858">
    <property type="term" value="P:regulation of mitochondrial DNA metabolic process"/>
    <property type="evidence" value="ECO:0007669"/>
    <property type="project" value="TreeGrafter"/>
</dbReference>
<proteinExistence type="inferred from homology"/>
<dbReference type="PANTHER" id="PTHR11266">
    <property type="entry name" value="PEROXISOMAL MEMBRANE PROTEIN 2, PXMP2 MPV17"/>
    <property type="match status" value="1"/>
</dbReference>
<evidence type="ECO:0000313" key="9">
    <source>
        <dbReference type="Ensembl" id="ENSAPLP00000024923.1"/>
    </source>
</evidence>
<evidence type="ECO:0000256" key="5">
    <source>
        <dbReference type="ARBA" id="ARBA00023136"/>
    </source>
</evidence>
<evidence type="ECO:0000256" key="8">
    <source>
        <dbReference type="RuleBase" id="RU363053"/>
    </source>
</evidence>
<reference evidence="9" key="3">
    <citation type="submission" date="2025-09" db="UniProtKB">
        <authorList>
            <consortium name="Ensembl"/>
        </authorList>
    </citation>
    <scope>IDENTIFICATION</scope>
</reference>
<dbReference type="STRING" id="8840.ENSAPLP00000024923"/>
<dbReference type="AlphaFoldDB" id="A0A493TGV4"/>
<comment type="subcellular location">
    <subcellularLocation>
        <location evidence="1">Membrane</location>
        <topology evidence="1">Multi-pass membrane protein</topology>
    </subcellularLocation>
</comment>
<protein>
    <recommendedName>
        <fullName evidence="6">Mitochondrial inner membrane protein Mpv17</fullName>
    </recommendedName>
    <alternativeName>
        <fullName evidence="7">Protein Mpv17</fullName>
    </alternativeName>
</protein>
<accession>A0A493TGV4</accession>
<dbReference type="Proteomes" id="UP000016666">
    <property type="component" value="Unassembled WGS sequence"/>
</dbReference>
<dbReference type="GeneTree" id="ENSGT01060000249281"/>
<evidence type="ECO:0000256" key="2">
    <source>
        <dbReference type="ARBA" id="ARBA00006824"/>
    </source>
</evidence>
<keyword evidence="3" id="KW-0812">Transmembrane</keyword>
<keyword evidence="4" id="KW-1133">Transmembrane helix</keyword>
<dbReference type="GO" id="GO:0005739">
    <property type="term" value="C:mitochondrion"/>
    <property type="evidence" value="ECO:0007669"/>
    <property type="project" value="TreeGrafter"/>
</dbReference>
<evidence type="ECO:0000256" key="4">
    <source>
        <dbReference type="ARBA" id="ARBA00022989"/>
    </source>
</evidence>
<comment type="similarity">
    <text evidence="2 8">Belongs to the peroxisomal membrane protein PXMP2/4 family.</text>
</comment>
<keyword evidence="5" id="KW-0472">Membrane</keyword>
<dbReference type="GO" id="GO:0016020">
    <property type="term" value="C:membrane"/>
    <property type="evidence" value="ECO:0007669"/>
    <property type="project" value="UniProtKB-SubCell"/>
</dbReference>
<dbReference type="InterPro" id="IPR007248">
    <property type="entry name" value="Mpv17_PMP22"/>
</dbReference>
<organism evidence="9 10">
    <name type="scientific">Anas platyrhynchos platyrhynchos</name>
    <name type="common">Northern mallard</name>
    <dbReference type="NCBI Taxonomy" id="8840"/>
    <lineage>
        <taxon>Eukaryota</taxon>
        <taxon>Metazoa</taxon>
        <taxon>Chordata</taxon>
        <taxon>Craniata</taxon>
        <taxon>Vertebrata</taxon>
        <taxon>Euteleostomi</taxon>
        <taxon>Archelosauria</taxon>
        <taxon>Archosauria</taxon>
        <taxon>Dinosauria</taxon>
        <taxon>Saurischia</taxon>
        <taxon>Theropoda</taxon>
        <taxon>Coelurosauria</taxon>
        <taxon>Aves</taxon>
        <taxon>Neognathae</taxon>
        <taxon>Galloanserae</taxon>
        <taxon>Anseriformes</taxon>
        <taxon>Anatidae</taxon>
        <taxon>Anatinae</taxon>
        <taxon>Anas</taxon>
    </lineage>
</organism>
<evidence type="ECO:0000256" key="7">
    <source>
        <dbReference type="ARBA" id="ARBA00049801"/>
    </source>
</evidence>
<sequence>MGQGCGTSAGTAARCAPRVATPVLPAQSSQPSPPSLCPSLSLPAVPGKMLMGCGARPGLMAGLCKGEEGAMPPGPAAAVLVPSCPPRARPASLRPCISWADWLVAAWPWHHGPQLQDGLVAGTEHLWPPLPATPLSPSRHVPWYRETGDLPSAPLGQARRWGSEQGTLHGVPAGLPWPWGRSARSRPPCLPQDYVDALLTNYCIWPPVQVANFYFVPLSHRLAVVQCVAIVWNCYLSWKANRL</sequence>
<dbReference type="GO" id="GO:0015267">
    <property type="term" value="F:channel activity"/>
    <property type="evidence" value="ECO:0007669"/>
    <property type="project" value="TreeGrafter"/>
</dbReference>
<evidence type="ECO:0000313" key="10">
    <source>
        <dbReference type="Proteomes" id="UP000016666"/>
    </source>
</evidence>